<evidence type="ECO:0000256" key="4">
    <source>
        <dbReference type="ARBA" id="ARBA00022729"/>
    </source>
</evidence>
<dbReference type="Proteomes" id="UP000316079">
    <property type="component" value="Unassembled WGS sequence"/>
</dbReference>
<evidence type="ECO:0000313" key="11">
    <source>
        <dbReference type="Proteomes" id="UP000316079"/>
    </source>
</evidence>
<accession>A0A553N0I8</accession>
<protein>
    <recommendedName>
        <fullName evidence="7">Gamma-interferon-inducible lysosomal thiol reductase</fullName>
        <ecNumber evidence="7">1.8.-.-</ecNumber>
    </recommendedName>
    <alternativeName>
        <fullName evidence="7">Gamma-interferon-inducible protein IP-30</fullName>
    </alternativeName>
</protein>
<evidence type="ECO:0000256" key="2">
    <source>
        <dbReference type="ARBA" id="ARBA00011615"/>
    </source>
</evidence>
<dbReference type="EC" id="1.8.-.-" evidence="7"/>
<comment type="function">
    <text evidence="7">Lysosomal thiol reductase that can reduce protein disulfide bonds. Facilitates the complete unfolding of proteins destined for lysosomal degradation. Plays an important role in antigen processing.</text>
</comment>
<feature type="signal peptide" evidence="8">
    <location>
        <begin position="1"/>
        <end position="21"/>
    </location>
</feature>
<comment type="similarity">
    <text evidence="1 7">Belongs to the GILT family.</text>
</comment>
<evidence type="ECO:0000256" key="7">
    <source>
        <dbReference type="RuleBase" id="RU369109"/>
    </source>
</evidence>
<feature type="chain" id="PRO_5021816434" description="Gamma-interferon-inducible lysosomal thiol reductase" evidence="8">
    <location>
        <begin position="22"/>
        <end position="255"/>
    </location>
</feature>
<keyword evidence="4 7" id="KW-0732">Signal</keyword>
<organism evidence="10 11">
    <name type="scientific">Danionella cerebrum</name>
    <dbReference type="NCBI Taxonomy" id="2873325"/>
    <lineage>
        <taxon>Eukaryota</taxon>
        <taxon>Metazoa</taxon>
        <taxon>Chordata</taxon>
        <taxon>Craniata</taxon>
        <taxon>Vertebrata</taxon>
        <taxon>Euteleostomi</taxon>
        <taxon>Actinopterygii</taxon>
        <taxon>Neopterygii</taxon>
        <taxon>Teleostei</taxon>
        <taxon>Ostariophysi</taxon>
        <taxon>Cypriniformes</taxon>
        <taxon>Danionidae</taxon>
        <taxon>Danioninae</taxon>
        <taxon>Danionella</taxon>
    </lineage>
</organism>
<evidence type="ECO:0000259" key="9">
    <source>
        <dbReference type="Pfam" id="PF02199"/>
    </source>
</evidence>
<comment type="caution">
    <text evidence="10">The sequence shown here is derived from an EMBL/GenBank/DDBJ whole genome shotgun (WGS) entry which is preliminary data.</text>
</comment>
<dbReference type="PANTHER" id="PTHR13234">
    <property type="entry name" value="GAMMA-INTERFERON INDUCIBLE LYSOSOMAL THIOL REDUCTASE GILT"/>
    <property type="match status" value="1"/>
</dbReference>
<dbReference type="PANTHER" id="PTHR13234:SF43">
    <property type="entry name" value="GAMMA-INTERFERON-INDUCIBLE LYSOSOMAL THIOL REDUCTASE"/>
    <property type="match status" value="1"/>
</dbReference>
<keyword evidence="7" id="KW-0391">Immunity</keyword>
<gene>
    <name evidence="10" type="ORF">DNTS_033922</name>
</gene>
<evidence type="ECO:0000256" key="6">
    <source>
        <dbReference type="ARBA" id="ARBA00023180"/>
    </source>
</evidence>
<dbReference type="GO" id="GO:0005764">
    <property type="term" value="C:lysosome"/>
    <property type="evidence" value="ECO:0007669"/>
    <property type="project" value="UniProtKB-SubCell"/>
</dbReference>
<evidence type="ECO:0000256" key="8">
    <source>
        <dbReference type="SAM" id="SignalP"/>
    </source>
</evidence>
<keyword evidence="7" id="KW-0560">Oxidoreductase</keyword>
<keyword evidence="7" id="KW-0458">Lysosome</keyword>
<evidence type="ECO:0000256" key="1">
    <source>
        <dbReference type="ARBA" id="ARBA00005679"/>
    </source>
</evidence>
<feature type="domain" description="Saposin A-type" evidence="9">
    <location>
        <begin position="27"/>
        <end position="52"/>
    </location>
</feature>
<comment type="subcellular location">
    <subcellularLocation>
        <location evidence="7">Secreted</location>
    </subcellularLocation>
    <subcellularLocation>
        <location evidence="7">Lysosome</location>
    </subcellularLocation>
</comment>
<dbReference type="OrthoDB" id="958254at2759"/>
<dbReference type="InterPro" id="IPR003119">
    <property type="entry name" value="SAP_A"/>
</dbReference>
<dbReference type="GO" id="GO:0002376">
    <property type="term" value="P:immune system process"/>
    <property type="evidence" value="ECO:0007669"/>
    <property type="project" value="UniProtKB-KW"/>
</dbReference>
<keyword evidence="6 7" id="KW-0325">Glycoprotein</keyword>
<dbReference type="Pfam" id="PF03227">
    <property type="entry name" value="GILT"/>
    <property type="match status" value="1"/>
</dbReference>
<dbReference type="STRING" id="623744.A0A553N0I8"/>
<name>A0A553N0I8_9TELE</name>
<keyword evidence="5 7" id="KW-1015">Disulfide bond</keyword>
<dbReference type="GO" id="GO:0016671">
    <property type="term" value="F:oxidoreductase activity, acting on a sulfur group of donors, disulfide as acceptor"/>
    <property type="evidence" value="ECO:0007669"/>
    <property type="project" value="UniProtKB-UniRule"/>
</dbReference>
<evidence type="ECO:0000256" key="3">
    <source>
        <dbReference type="ARBA" id="ARBA00022525"/>
    </source>
</evidence>
<dbReference type="AlphaFoldDB" id="A0A553N0I8"/>
<proteinExistence type="inferred from homology"/>
<reference evidence="10 11" key="1">
    <citation type="journal article" date="2019" name="Sci. Data">
        <title>Hybrid genome assembly and annotation of Danionella translucida.</title>
        <authorList>
            <person name="Kadobianskyi M."/>
            <person name="Schulze L."/>
            <person name="Schuelke M."/>
            <person name="Judkewitz B."/>
        </authorList>
    </citation>
    <scope>NUCLEOTIDE SEQUENCE [LARGE SCALE GENOMIC DNA]</scope>
    <source>
        <strain evidence="10 11">Bolton</strain>
    </source>
</reference>
<keyword evidence="3 7" id="KW-0964">Secreted</keyword>
<sequence>MEHFKRSLALFAVFSLSLCSARFVPSCKYPPSQWCKSEDIAAECGVLEQCVRFNLTRSDDKVNVSLYYESLCGGCRGFLVSQLIPTILMLGADVMNIELVPYGNAQEKEYQGKYVFSCQHGEDECLGNMIETCLLNKLGLDGLLVVFCMESAEDVLKAAQPCLQVYRPDVTWGSIMECVKGDQGNILMHENALKTNALNPPHQYVPWITINGEHTEDLESKALNSLLNLVCSLYKGEKPNACGQEFKKTNSSCKK</sequence>
<evidence type="ECO:0000313" key="10">
    <source>
        <dbReference type="EMBL" id="TRY58949.1"/>
    </source>
</evidence>
<evidence type="ECO:0000256" key="5">
    <source>
        <dbReference type="ARBA" id="ARBA00023157"/>
    </source>
</evidence>
<dbReference type="GO" id="GO:0005576">
    <property type="term" value="C:extracellular region"/>
    <property type="evidence" value="ECO:0007669"/>
    <property type="project" value="UniProtKB-SubCell"/>
</dbReference>
<dbReference type="EMBL" id="SRMA01027158">
    <property type="protein sequence ID" value="TRY58949.1"/>
    <property type="molecule type" value="Genomic_DNA"/>
</dbReference>
<comment type="subunit">
    <text evidence="2 7">Dimer; disulfide-linked.</text>
</comment>
<keyword evidence="11" id="KW-1185">Reference proteome</keyword>
<keyword evidence="7" id="KW-0676">Redox-active center</keyword>
<dbReference type="Pfam" id="PF02199">
    <property type="entry name" value="SapA"/>
    <property type="match status" value="1"/>
</dbReference>
<dbReference type="InterPro" id="IPR004911">
    <property type="entry name" value="Interferon-induced_GILT"/>
</dbReference>